<comment type="caution">
    <text evidence="5">The sequence shown here is derived from an EMBL/GenBank/DDBJ whole genome shotgun (WGS) entry which is preliminary data.</text>
</comment>
<feature type="domain" description="Sugar-binding" evidence="4">
    <location>
        <begin position="61"/>
        <end position="314"/>
    </location>
</feature>
<gene>
    <name evidence="5" type="ORF">KS419_02310</name>
</gene>
<keyword evidence="3" id="KW-0804">Transcription</keyword>
<keyword evidence="2" id="KW-0238">DNA-binding</keyword>
<organism evidence="5 6">
    <name type="scientific">Evansella tamaricis</name>
    <dbReference type="NCBI Taxonomy" id="2069301"/>
    <lineage>
        <taxon>Bacteria</taxon>
        <taxon>Bacillati</taxon>
        <taxon>Bacillota</taxon>
        <taxon>Bacilli</taxon>
        <taxon>Bacillales</taxon>
        <taxon>Bacillaceae</taxon>
        <taxon>Evansella</taxon>
    </lineage>
</organism>
<reference evidence="5 6" key="1">
    <citation type="submission" date="2021-06" db="EMBL/GenBank/DDBJ databases">
        <title>Bacillus sp. RD4P76, an endophyte from a halophyte.</title>
        <authorList>
            <person name="Sun J.-Q."/>
        </authorList>
    </citation>
    <scope>NUCLEOTIDE SEQUENCE [LARGE SCALE GENOMIC DNA]</scope>
    <source>
        <strain evidence="5 6">CGMCC 1.15917</strain>
    </source>
</reference>
<dbReference type="InterPro" id="IPR007324">
    <property type="entry name" value="Sugar-bd_dom_put"/>
</dbReference>
<dbReference type="Proteomes" id="UP000784880">
    <property type="component" value="Unassembled WGS sequence"/>
</dbReference>
<dbReference type="InterPro" id="IPR051054">
    <property type="entry name" value="SorC_transcr_regulators"/>
</dbReference>
<dbReference type="RefSeq" id="WP_217064468.1">
    <property type="nucleotide sequence ID" value="NZ_JAHQCS010000037.1"/>
</dbReference>
<evidence type="ECO:0000256" key="1">
    <source>
        <dbReference type="ARBA" id="ARBA00023015"/>
    </source>
</evidence>
<evidence type="ECO:0000256" key="3">
    <source>
        <dbReference type="ARBA" id="ARBA00023163"/>
    </source>
</evidence>
<evidence type="ECO:0000313" key="6">
    <source>
        <dbReference type="Proteomes" id="UP000784880"/>
    </source>
</evidence>
<dbReference type="Pfam" id="PF04198">
    <property type="entry name" value="Sugar-bind"/>
    <property type="match status" value="1"/>
</dbReference>
<keyword evidence="6" id="KW-1185">Reference proteome</keyword>
<proteinExistence type="predicted"/>
<accession>A0ABS6JAD4</accession>
<evidence type="ECO:0000256" key="2">
    <source>
        <dbReference type="ARBA" id="ARBA00023125"/>
    </source>
</evidence>
<evidence type="ECO:0000313" key="5">
    <source>
        <dbReference type="EMBL" id="MBU9710575.1"/>
    </source>
</evidence>
<name>A0ABS6JAD4_9BACI</name>
<evidence type="ECO:0000259" key="4">
    <source>
        <dbReference type="Pfam" id="PF04198"/>
    </source>
</evidence>
<dbReference type="PANTHER" id="PTHR34294:SF1">
    <property type="entry name" value="TRANSCRIPTIONAL REGULATOR LSRR"/>
    <property type="match status" value="1"/>
</dbReference>
<dbReference type="PANTHER" id="PTHR34294">
    <property type="entry name" value="TRANSCRIPTIONAL REGULATOR-RELATED"/>
    <property type="match status" value="1"/>
</dbReference>
<sequence>MDKVDKNKVYQIIKVAKLYYEAKLGQEDIAKMEGISKATVSRLLQKGIDKGFIKVYIDYQMESVSRLENKLKQCFGLKDVFVCPVTINMEDIVLRDVCKTLADRLERYIQNNSVVGVSWGNTMNTLASEIQKMSVTNVNVVQLNGGVPKHTISTGATRIVDTLAAACDGEGYLCPVPAIVDSKSISDVLKNDSQVRNVLHLAEQSETIIFSIGALTKQSILFQAGYFKEDEYNQLFLKKAVGDICSRFFNIYGEIVDEELDQRVVGMSFEEIKKKKYRIAVVSGENKVDATLGALLGDFPNVLYIDEKTAEKVLVKYETLKLKRTL</sequence>
<dbReference type="EMBL" id="JAHQCS010000037">
    <property type="protein sequence ID" value="MBU9710575.1"/>
    <property type="molecule type" value="Genomic_DNA"/>
</dbReference>
<keyword evidence="1" id="KW-0805">Transcription regulation</keyword>
<protein>
    <submittedName>
        <fullName evidence="5">Sugar-binding transcriptional regulator</fullName>
    </submittedName>
</protein>